<dbReference type="PANTHER" id="PTHR30069">
    <property type="entry name" value="TONB-DEPENDENT OUTER MEMBRANE RECEPTOR"/>
    <property type="match status" value="1"/>
</dbReference>
<keyword evidence="6" id="KW-0732">Signal</keyword>
<dbReference type="PROSITE" id="PS52016">
    <property type="entry name" value="TONB_DEPENDENT_REC_3"/>
    <property type="match status" value="1"/>
</dbReference>
<evidence type="ECO:0000256" key="6">
    <source>
        <dbReference type="ARBA" id="ARBA00022729"/>
    </source>
</evidence>
<dbReference type="Gene3D" id="2.170.130.10">
    <property type="entry name" value="TonB-dependent receptor, plug domain"/>
    <property type="match status" value="1"/>
</dbReference>
<keyword evidence="9 15" id="KW-0675">Receptor</keyword>
<dbReference type="GO" id="GO:0015344">
    <property type="term" value="F:siderophore uptake transmembrane transporter activity"/>
    <property type="evidence" value="ECO:0007669"/>
    <property type="project" value="TreeGrafter"/>
</dbReference>
<sequence length="700" mass="76145">MVWLLIPTLLSAASIVVLSSGVVRAQEIQLDGIVVTVSKIDESAIDALAGASTVSKETLDTQFQADSVSKILNTIPGVATQETARDTAQAVNIRGLQDFGRVNVLIEGARQNFQRSGHSANGTFYVEPEMLQRVEVTRGPTATIYGSGAIGGVVAFELLDADSILKPGEYAAIQSRTRYASNGDGKLASGTGAIRVGNFDIVGQINGRWNRDYEDGDGVVVPGSNDETGSGMVKARWRPAEGHEITGTIVDFNSKFVDQAEAGGSLRDTDVDNTQFTLGYTFSRPDTPLLDFSAKVYKNRTNMEQTRLTSSTVPIFGPNPAFPPVPPPFTIIGFDTFPAGASRNFTVDTEGVDVFNTSRFEFGSARMALTYGADAFRDEVSNYDLYEGGDELTPSGKRTVYGSFIQSHWTFFDRIDLIGALRYDNYEIKGGTTNLSDDRVSPKITAGVTPVEGFTLFATYAEGFRAPAVTETLISGLHAPPANFNLIPNPNLRPEVAHNVEGGVNLKYNGVLKQDDAFRAKFTAFRNKVDDYIDQVYVEGPNPAPVFLDDTLQYQNVRNATLEGVEFEAAYDARSWFLGLSAHHIRGTNDDTGEGLYSVPADQIILTVGFRAFDEKLTAGARARFVGKQDRFVEGETAASAHADAYQTLDLFAQYEVNEIATLNLNIDNVFDETYRQHTDQYNSPGFSARVGLTMRLGAD</sequence>
<dbReference type="GO" id="GO:0015232">
    <property type="term" value="F:heme transmembrane transporter activity"/>
    <property type="evidence" value="ECO:0007669"/>
    <property type="project" value="InterPro"/>
</dbReference>
<evidence type="ECO:0000256" key="12">
    <source>
        <dbReference type="RuleBase" id="RU003357"/>
    </source>
</evidence>
<evidence type="ECO:0000256" key="4">
    <source>
        <dbReference type="ARBA" id="ARBA00022452"/>
    </source>
</evidence>
<dbReference type="Proteomes" id="UP000033187">
    <property type="component" value="Chromosome 1"/>
</dbReference>
<dbReference type="GO" id="GO:0009279">
    <property type="term" value="C:cell outer membrane"/>
    <property type="evidence" value="ECO:0007669"/>
    <property type="project" value="UniProtKB-SubCell"/>
</dbReference>
<keyword evidence="10 11" id="KW-0998">Cell outer membrane</keyword>
<evidence type="ECO:0000256" key="11">
    <source>
        <dbReference type="PROSITE-ProRule" id="PRU01360"/>
    </source>
</evidence>
<dbReference type="InterPro" id="IPR000531">
    <property type="entry name" value="Beta-barrel_TonB"/>
</dbReference>
<accession>A0A0D6JG44</accession>
<dbReference type="InterPro" id="IPR039426">
    <property type="entry name" value="TonB-dep_rcpt-like"/>
</dbReference>
<dbReference type="KEGG" id="fil:BN1229_v1_2125"/>
<evidence type="ECO:0000256" key="1">
    <source>
        <dbReference type="ARBA" id="ARBA00004571"/>
    </source>
</evidence>
<proteinExistence type="inferred from homology"/>
<evidence type="ECO:0000256" key="8">
    <source>
        <dbReference type="ARBA" id="ARBA00023136"/>
    </source>
</evidence>
<evidence type="ECO:0000256" key="7">
    <source>
        <dbReference type="ARBA" id="ARBA00023077"/>
    </source>
</evidence>
<dbReference type="Pfam" id="PF07715">
    <property type="entry name" value="Plug"/>
    <property type="match status" value="1"/>
</dbReference>
<dbReference type="RefSeq" id="WP_046478165.1">
    <property type="nucleotide sequence ID" value="NZ_LN829118.1"/>
</dbReference>
<feature type="domain" description="TonB-dependent receptor-like beta-barrel" evidence="13">
    <location>
        <begin position="242"/>
        <end position="670"/>
    </location>
</feature>
<evidence type="ECO:0000256" key="9">
    <source>
        <dbReference type="ARBA" id="ARBA00023170"/>
    </source>
</evidence>
<comment type="subcellular location">
    <subcellularLocation>
        <location evidence="1 11">Cell outer membrane</location>
        <topology evidence="1 11">Multi-pass membrane protein</topology>
    </subcellularLocation>
</comment>
<evidence type="ECO:0000259" key="14">
    <source>
        <dbReference type="Pfam" id="PF07715"/>
    </source>
</evidence>
<evidence type="ECO:0000256" key="3">
    <source>
        <dbReference type="ARBA" id="ARBA00022448"/>
    </source>
</evidence>
<evidence type="ECO:0000313" key="16">
    <source>
        <dbReference type="Proteomes" id="UP000033187"/>
    </source>
</evidence>
<dbReference type="InterPro" id="IPR012910">
    <property type="entry name" value="Plug_dom"/>
</dbReference>
<evidence type="ECO:0000256" key="5">
    <source>
        <dbReference type="ARBA" id="ARBA00022692"/>
    </source>
</evidence>
<organism evidence="15 16">
    <name type="scientific">Candidatus Filomicrobium marinum</name>
    <dbReference type="NCBI Taxonomy" id="1608628"/>
    <lineage>
        <taxon>Bacteria</taxon>
        <taxon>Pseudomonadati</taxon>
        <taxon>Pseudomonadota</taxon>
        <taxon>Alphaproteobacteria</taxon>
        <taxon>Hyphomicrobiales</taxon>
        <taxon>Hyphomicrobiaceae</taxon>
        <taxon>Filomicrobium</taxon>
    </lineage>
</organism>
<name>A0A0D6JG44_9HYPH</name>
<dbReference type="InterPro" id="IPR036942">
    <property type="entry name" value="Beta-barrel_TonB_sf"/>
</dbReference>
<dbReference type="AlphaFoldDB" id="A0A0D6JG44"/>
<keyword evidence="8 11" id="KW-0472">Membrane</keyword>
<dbReference type="CDD" id="cd01347">
    <property type="entry name" value="ligand_gated_channel"/>
    <property type="match status" value="1"/>
</dbReference>
<evidence type="ECO:0000313" key="15">
    <source>
        <dbReference type="EMBL" id="CPR19354.1"/>
    </source>
</evidence>
<dbReference type="PANTHER" id="PTHR30069:SF41">
    <property type="entry name" value="HEME_HEMOPEXIN UTILIZATION PROTEIN C"/>
    <property type="match status" value="1"/>
</dbReference>
<gene>
    <name evidence="15" type="ORF">YBN1229_v1_2125</name>
</gene>
<keyword evidence="16" id="KW-1185">Reference proteome</keyword>
<evidence type="ECO:0000256" key="10">
    <source>
        <dbReference type="ARBA" id="ARBA00023237"/>
    </source>
</evidence>
<dbReference type="KEGG" id="fiy:BN1229_v1_2125"/>
<keyword evidence="3 11" id="KW-0813">Transport</keyword>
<dbReference type="InterPro" id="IPR011276">
    <property type="entry name" value="TonB_haem/Hb_rcpt"/>
</dbReference>
<dbReference type="InterPro" id="IPR037066">
    <property type="entry name" value="Plug_dom_sf"/>
</dbReference>
<dbReference type="Gene3D" id="2.40.170.20">
    <property type="entry name" value="TonB-dependent receptor, beta-barrel domain"/>
    <property type="match status" value="1"/>
</dbReference>
<keyword evidence="4 11" id="KW-1134">Transmembrane beta strand</keyword>
<dbReference type="Pfam" id="PF00593">
    <property type="entry name" value="TonB_dep_Rec_b-barrel"/>
    <property type="match status" value="1"/>
</dbReference>
<dbReference type="InterPro" id="IPR010949">
    <property type="entry name" value="TonB_Hb/transfer/lactofer_rcpt"/>
</dbReference>
<dbReference type="GO" id="GO:0044718">
    <property type="term" value="P:siderophore transmembrane transport"/>
    <property type="evidence" value="ECO:0007669"/>
    <property type="project" value="TreeGrafter"/>
</dbReference>
<comment type="similarity">
    <text evidence="2 11 12">Belongs to the TonB-dependent receptor family.</text>
</comment>
<reference evidence="16" key="1">
    <citation type="submission" date="2015-02" db="EMBL/GenBank/DDBJ databases">
        <authorList>
            <person name="Chooi Y.-H."/>
        </authorList>
    </citation>
    <scope>NUCLEOTIDE SEQUENCE [LARGE SCALE GENOMIC DNA]</scope>
    <source>
        <strain evidence="16">strain Y</strain>
    </source>
</reference>
<dbReference type="NCBIfam" id="TIGR01785">
    <property type="entry name" value="TonB-hemin"/>
    <property type="match status" value="1"/>
</dbReference>
<dbReference type="EMBL" id="LN829119">
    <property type="protein sequence ID" value="CPR19354.1"/>
    <property type="molecule type" value="Genomic_DNA"/>
</dbReference>
<dbReference type="SUPFAM" id="SSF56935">
    <property type="entry name" value="Porins"/>
    <property type="match status" value="1"/>
</dbReference>
<feature type="domain" description="TonB-dependent receptor plug" evidence="14">
    <location>
        <begin position="46"/>
        <end position="153"/>
    </location>
</feature>
<dbReference type="NCBIfam" id="TIGR01786">
    <property type="entry name" value="TonB-hemlactrns"/>
    <property type="match status" value="1"/>
</dbReference>
<keyword evidence="5 11" id="KW-0812">Transmembrane</keyword>
<keyword evidence="7 12" id="KW-0798">TonB box</keyword>
<protein>
    <submittedName>
        <fullName evidence="15">TonB-denpendent receptor</fullName>
    </submittedName>
</protein>
<evidence type="ECO:0000256" key="2">
    <source>
        <dbReference type="ARBA" id="ARBA00009810"/>
    </source>
</evidence>
<dbReference type="OrthoDB" id="9760333at2"/>
<evidence type="ECO:0000259" key="13">
    <source>
        <dbReference type="Pfam" id="PF00593"/>
    </source>
</evidence>